<sequence>MAQGSGSYYDDYMRSNAMLKHCNEKSTKKLLTDRNAYISFLEVQLERVSAACLTTQTFEKRLAELESAQMANDQKLGSLSKVFRLNQEYVEQISQQAQSELAGHAAKVDAWMEKFSVELERQQPRMATLEEQFRQCQEYLPRLVETNDAALDGVRHQVQQEIEELKAQVFALETRIEDIHSSQAATERKVENLATHKLDKELALVRSSVSEKSFQLERTVAQLSKDLEQLVHQIDASWRAEASETADRYEACTGELQQRLNQLQQDLERGHSEVKDVLKKCLDTQHLLSGTVVALQSEVDGVKEAAASHKNNEIMSTAMEDLREKQITLKNALQLLQACALEAQQANEDRCSKLADRVAAAEDSFETRTDDLLLLGALARVGWKNVGRDSTQFSLGLYGRYKLPRLVEEGNRGSGNGSSGIRKQVPNMFQFRPTSSSMGKNDRLSKASTSPSSPGDEEDRLDVEELQPQLLGDSILAPAPVELDLGIGKYKETFTQQPTRTERDYEAEAAELAEFSDEEQEYSEDDAGNFLNTEGHRHDAVRQSLSQATVMTLDVDGPTVYKVEVASFLTEEENASLDTMSNDSDSASFLTVDENSKIVESRFSGKMDNVPIPVQVEELIVEEIMPENVRTVPRRSLELEEVEVEELVIEEIQPVNVGIVPRRSEDFVVEEIQSENSSRLSMETQEVEVPMVVRKVAKKLVVGSGGRRSRDSRRAPAPRPTGAPPPPPKVADMLTNSMANASATKKARAAPPPTPTTTQKSTPAPMPAPAPEPEEETLKLEDLQVHLDRMNQISASLRDLRKEMKSTTEAPVSTQTAMAALTSFETKANAERAAKIAANFISLLDRNAAPAARRAQQHLKQHDGPRTSLFNLTLAMGDGTFVDYLVDSTFEDVGESPDGQGIGWQAVVSQTTGKQYFFNQNCALASWTLPGPDVYRGMVYMVL</sequence>
<evidence type="ECO:0000256" key="1">
    <source>
        <dbReference type="SAM" id="Coils"/>
    </source>
</evidence>
<evidence type="ECO:0000313" key="4">
    <source>
        <dbReference type="EMBL" id="KUF96869.1"/>
    </source>
</evidence>
<keyword evidence="1" id="KW-0175">Coiled coil</keyword>
<evidence type="ECO:0000313" key="5">
    <source>
        <dbReference type="Proteomes" id="UP000054636"/>
    </source>
</evidence>
<feature type="compositionally biased region" description="Pro residues" evidence="2">
    <location>
        <begin position="717"/>
        <end position="729"/>
    </location>
</feature>
<dbReference type="AlphaFoldDB" id="A0A0W8DL00"/>
<evidence type="ECO:0000256" key="2">
    <source>
        <dbReference type="SAM" id="MobiDB-lite"/>
    </source>
</evidence>
<dbReference type="Proteomes" id="UP000054636">
    <property type="component" value="Unassembled WGS sequence"/>
</dbReference>
<dbReference type="EMBL" id="LNFP01000140">
    <property type="protein sequence ID" value="KUF96869.1"/>
    <property type="molecule type" value="Genomic_DNA"/>
</dbReference>
<evidence type="ECO:0000259" key="3">
    <source>
        <dbReference type="PROSITE" id="PS50020"/>
    </source>
</evidence>
<proteinExistence type="predicted"/>
<reference evidence="4 5" key="1">
    <citation type="submission" date="2015-11" db="EMBL/GenBank/DDBJ databases">
        <title>Genomes and virulence difference between two physiological races of Phytophthora nicotianae.</title>
        <authorList>
            <person name="Liu H."/>
            <person name="Ma X."/>
            <person name="Yu H."/>
            <person name="Fang D."/>
            <person name="Li Y."/>
            <person name="Wang X."/>
            <person name="Wang W."/>
            <person name="Dong Y."/>
            <person name="Xiao B."/>
        </authorList>
    </citation>
    <scope>NUCLEOTIDE SEQUENCE [LARGE SCALE GENOMIC DNA]</scope>
    <source>
        <strain evidence="5">race 1</strain>
    </source>
</reference>
<gene>
    <name evidence="4" type="ORF">AM588_10009142</name>
</gene>
<name>A0A0W8DL00_PHYNI</name>
<dbReference type="PROSITE" id="PS50020">
    <property type="entry name" value="WW_DOMAIN_2"/>
    <property type="match status" value="1"/>
</dbReference>
<protein>
    <submittedName>
        <fullName evidence="4">Chromatin structure-remodeling complex protein BSH</fullName>
    </submittedName>
</protein>
<feature type="coiled-coil region" evidence="1">
    <location>
        <begin position="246"/>
        <end position="280"/>
    </location>
</feature>
<feature type="region of interest" description="Disordered" evidence="2">
    <location>
        <begin position="700"/>
        <end position="776"/>
    </location>
</feature>
<comment type="caution">
    <text evidence="4">The sequence shown here is derived from an EMBL/GenBank/DDBJ whole genome shotgun (WGS) entry which is preliminary data.</text>
</comment>
<feature type="coiled-coil region" evidence="1">
    <location>
        <begin position="783"/>
        <end position="810"/>
    </location>
</feature>
<feature type="region of interest" description="Disordered" evidence="2">
    <location>
        <begin position="408"/>
        <end position="461"/>
    </location>
</feature>
<accession>A0A0W8DL00</accession>
<organism evidence="4 5">
    <name type="scientific">Phytophthora nicotianae</name>
    <name type="common">Potato buckeye rot agent</name>
    <name type="synonym">Phytophthora parasitica</name>
    <dbReference type="NCBI Taxonomy" id="4792"/>
    <lineage>
        <taxon>Eukaryota</taxon>
        <taxon>Sar</taxon>
        <taxon>Stramenopiles</taxon>
        <taxon>Oomycota</taxon>
        <taxon>Peronosporomycetes</taxon>
        <taxon>Peronosporales</taxon>
        <taxon>Peronosporaceae</taxon>
        <taxon>Phytophthora</taxon>
    </lineage>
</organism>
<dbReference type="InterPro" id="IPR001202">
    <property type="entry name" value="WW_dom"/>
</dbReference>
<feature type="domain" description="WW" evidence="3">
    <location>
        <begin position="903"/>
        <end position="932"/>
    </location>
</feature>